<evidence type="ECO:0000256" key="1">
    <source>
        <dbReference type="ARBA" id="ARBA00004340"/>
    </source>
</evidence>
<keyword evidence="7" id="KW-1185">Reference proteome</keyword>
<dbReference type="EMBL" id="CAADRA010007347">
    <property type="protein sequence ID" value="VFU00525.1"/>
    <property type="molecule type" value="Genomic_DNA"/>
</dbReference>
<protein>
    <submittedName>
        <fullName evidence="6">Aste57867_23882 protein</fullName>
    </submittedName>
</protein>
<evidence type="ECO:0000313" key="5">
    <source>
        <dbReference type="EMBL" id="KAF0684123.1"/>
    </source>
</evidence>
<keyword evidence="3" id="KW-0964">Secreted</keyword>
<evidence type="ECO:0000256" key="3">
    <source>
        <dbReference type="ARBA" id="ARBA00022525"/>
    </source>
</evidence>
<dbReference type="EMBL" id="VJMH01007321">
    <property type="protein sequence ID" value="KAF0684123.1"/>
    <property type="molecule type" value="Genomic_DNA"/>
</dbReference>
<comment type="subcellular location">
    <subcellularLocation>
        <location evidence="1">Host cell</location>
    </subcellularLocation>
    <subcellularLocation>
        <location evidence="2">Secreted</location>
    </subcellularLocation>
</comment>
<feature type="domain" description="Crinkler effector protein N-terminal" evidence="4">
    <location>
        <begin position="2"/>
        <end position="117"/>
    </location>
</feature>
<reference evidence="5" key="2">
    <citation type="submission" date="2019-06" db="EMBL/GenBank/DDBJ databases">
        <title>Genomics analysis of Aphanomyces spp. identifies a new class of oomycete effector associated with host adaptation.</title>
        <authorList>
            <person name="Gaulin E."/>
        </authorList>
    </citation>
    <scope>NUCLEOTIDE SEQUENCE</scope>
    <source>
        <strain evidence="5">CBS 578.67</strain>
    </source>
</reference>
<evidence type="ECO:0000313" key="7">
    <source>
        <dbReference type="Proteomes" id="UP000332933"/>
    </source>
</evidence>
<evidence type="ECO:0000313" key="6">
    <source>
        <dbReference type="EMBL" id="VFU00525.1"/>
    </source>
</evidence>
<dbReference type="Pfam" id="PF20147">
    <property type="entry name" value="Crinkler"/>
    <property type="match status" value="1"/>
</dbReference>
<dbReference type="AlphaFoldDB" id="A0A485LPZ5"/>
<evidence type="ECO:0000256" key="2">
    <source>
        <dbReference type="ARBA" id="ARBA00004613"/>
    </source>
</evidence>
<organism evidence="6 7">
    <name type="scientific">Aphanomyces stellatus</name>
    <dbReference type="NCBI Taxonomy" id="120398"/>
    <lineage>
        <taxon>Eukaryota</taxon>
        <taxon>Sar</taxon>
        <taxon>Stramenopiles</taxon>
        <taxon>Oomycota</taxon>
        <taxon>Saprolegniomycetes</taxon>
        <taxon>Saprolegniales</taxon>
        <taxon>Verrucalvaceae</taxon>
        <taxon>Aphanomyces</taxon>
    </lineage>
</organism>
<reference evidence="6 7" key="1">
    <citation type="submission" date="2019-03" db="EMBL/GenBank/DDBJ databases">
        <authorList>
            <person name="Gaulin E."/>
            <person name="Dumas B."/>
        </authorList>
    </citation>
    <scope>NUCLEOTIDE SEQUENCE [LARGE SCALE GENOMIC DNA]</scope>
    <source>
        <strain evidence="6">CBS 568.67</strain>
    </source>
</reference>
<name>A0A485LPZ5_9STRA</name>
<evidence type="ECO:0000259" key="4">
    <source>
        <dbReference type="Pfam" id="PF20147"/>
    </source>
</evidence>
<dbReference type="Proteomes" id="UP000332933">
    <property type="component" value="Unassembled WGS sequence"/>
</dbReference>
<accession>A0A485LPZ5</accession>
<dbReference type="GO" id="GO:0005576">
    <property type="term" value="C:extracellular region"/>
    <property type="evidence" value="ECO:0007669"/>
    <property type="project" value="UniProtKB-SubCell"/>
</dbReference>
<proteinExistence type="predicted"/>
<dbReference type="InterPro" id="IPR045379">
    <property type="entry name" value="Crinkler_N"/>
</dbReference>
<sequence length="366" mass="41511">MLTLVCVVVGEGRPFPVEIEAEKIVGILKDKIKEKIEYGGRADALELYMALKDGAWIGSKSSIVREMKKGVVHDTVKELIQEDMELDPADTIGTFFVGGQEEKKPEIGARQIHVLVVVPSGKMTAREKSKEDVEKPPITRKRWAELNKVLDVRKKMKKLDGMPSSIAYSDLSWTMVEPIFEEYTIPYRPPKKDIDLNEMDGLYSCLLRFTKAFGRIFSGKEAKRLFFIAPILAYVSYLFGGNVQVLVEENVVGEKVHTNGRFEFVLRRGSKRICIVEAKKDDMDQGLAQNLVGCEALADVEQLDVVYGIVTNYTQWIFFKSEKDWIHQHNTTIQLDQDDLPAQESLRNIAEIIYGILSDDNESNNE</sequence>
<gene>
    <name evidence="6" type="primary">Aste57867_23882</name>
    <name evidence="5" type="ORF">As57867_023809</name>
    <name evidence="6" type="ORF">ASTE57867_23882</name>
</gene>
<dbReference type="GO" id="GO:0043657">
    <property type="term" value="C:host cell"/>
    <property type="evidence" value="ECO:0007669"/>
    <property type="project" value="UniProtKB-SubCell"/>
</dbReference>
<dbReference type="OrthoDB" id="74264at2759"/>